<reference evidence="1" key="1">
    <citation type="journal article" date="2025" name="Int. J. Syst. Evol. Microbiol.">
        <title>Inconstantimicrobium mannanitabidum sp. nov., a novel member of the family Clostridiaceae isolated from anoxic soil under the treatment of reductive soil disinfestation.</title>
        <authorList>
            <person name="Ueki A."/>
            <person name="Tonouchi A."/>
            <person name="Honma S."/>
            <person name="Kaku N."/>
            <person name="Ueki K."/>
        </authorList>
    </citation>
    <scope>NUCLEOTIDE SEQUENCE</scope>
    <source>
        <strain evidence="1">TW13</strain>
    </source>
</reference>
<name>A0ACB5RAD7_9CLOT</name>
<accession>A0ACB5RAD7</accession>
<proteinExistence type="predicted"/>
<sequence>MIDKQAIKECEALIKSLNIQFDKALPIFQDKLWNIAEKYNTTGTELLKEYLEQESKK</sequence>
<evidence type="ECO:0000313" key="1">
    <source>
        <dbReference type="EMBL" id="GKX66011.1"/>
    </source>
</evidence>
<keyword evidence="2" id="KW-1185">Reference proteome</keyword>
<gene>
    <name evidence="1" type="ORF">rsdtw13_12690</name>
</gene>
<comment type="caution">
    <text evidence="1">The sequence shown here is derived from an EMBL/GenBank/DDBJ whole genome shotgun (WGS) entry which is preliminary data.</text>
</comment>
<protein>
    <submittedName>
        <fullName evidence="1">Uncharacterized protein</fullName>
    </submittedName>
</protein>
<evidence type="ECO:0000313" key="2">
    <source>
        <dbReference type="Proteomes" id="UP001058074"/>
    </source>
</evidence>
<dbReference type="EMBL" id="BROD01000001">
    <property type="protein sequence ID" value="GKX66011.1"/>
    <property type="molecule type" value="Genomic_DNA"/>
</dbReference>
<dbReference type="Proteomes" id="UP001058074">
    <property type="component" value="Unassembled WGS sequence"/>
</dbReference>
<organism evidence="1 2">
    <name type="scientific">Inconstantimicrobium mannanitabidum</name>
    <dbReference type="NCBI Taxonomy" id="1604901"/>
    <lineage>
        <taxon>Bacteria</taxon>
        <taxon>Bacillati</taxon>
        <taxon>Bacillota</taxon>
        <taxon>Clostridia</taxon>
        <taxon>Eubacteriales</taxon>
        <taxon>Clostridiaceae</taxon>
        <taxon>Inconstantimicrobium</taxon>
    </lineage>
</organism>